<dbReference type="InterPro" id="IPR011990">
    <property type="entry name" value="TPR-like_helical_dom_sf"/>
</dbReference>
<dbReference type="PROSITE" id="PS51375">
    <property type="entry name" value="PPR"/>
    <property type="match status" value="7"/>
</dbReference>
<evidence type="ECO:0000313" key="5">
    <source>
        <dbReference type="Proteomes" id="UP000749646"/>
    </source>
</evidence>
<dbReference type="Proteomes" id="UP000749646">
    <property type="component" value="Unassembled WGS sequence"/>
</dbReference>
<reference evidence="4" key="1">
    <citation type="journal article" date="2020" name="Fungal Divers.">
        <title>Resolving the Mortierellaceae phylogeny through synthesis of multi-gene phylogenetics and phylogenomics.</title>
        <authorList>
            <person name="Vandepol N."/>
            <person name="Liber J."/>
            <person name="Desiro A."/>
            <person name="Na H."/>
            <person name="Kennedy M."/>
            <person name="Barry K."/>
            <person name="Grigoriev I.V."/>
            <person name="Miller A.N."/>
            <person name="O'Donnell K."/>
            <person name="Stajich J.E."/>
            <person name="Bonito G."/>
        </authorList>
    </citation>
    <scope>NUCLEOTIDE SEQUENCE</scope>
    <source>
        <strain evidence="4">MES-2147</strain>
    </source>
</reference>
<proteinExistence type="predicted"/>
<dbReference type="Gene3D" id="1.25.40.10">
    <property type="entry name" value="Tetratricopeptide repeat domain"/>
    <property type="match status" value="4"/>
</dbReference>
<feature type="repeat" description="PPR" evidence="2">
    <location>
        <begin position="254"/>
        <end position="288"/>
    </location>
</feature>
<dbReference type="EMBL" id="JAAAHW010003746">
    <property type="protein sequence ID" value="KAF9981092.1"/>
    <property type="molecule type" value="Genomic_DNA"/>
</dbReference>
<feature type="repeat" description="PPR" evidence="2">
    <location>
        <begin position="526"/>
        <end position="560"/>
    </location>
</feature>
<dbReference type="OrthoDB" id="185373at2759"/>
<sequence length="1066" mass="121922">MSTGPQSVEILRKSVYQRDPLSTWWPLYEEVAGHWRKGSQSRAVPDQGISLVRTDFMRFIGALKVSASLTPASGHLEKLELIFEDFHMAINTPKSNVRVYSAFLTTLCFWKMRELLPDWIQRIKSKIVTSGSRFPQEDLPSIRESVQEQYYDLMRVLANMNQIEAMTDCLEDLKARNMDQLRPTTKAYDMVLEANMKRKDTESAMRIFQEMQDQGFPPQLMTFNVLLQGHLENKDARAAQRVLESLLLTDIQPDIYTFNLLMSGYLNMGEIETVIGFYKGLGEYGLTPNSKTYRILMKTHLRQGQVDRVINLFCKLKESQQTELHPGPEDYRILVQALASNDRMTDALRVLRELIETAKVPVTTPIYNVFLNQYAREGQVGKARRILDRIISEKLPVIDGCINPLIRAYLTQGDLDKVEEMANLMSRHGVQLSRTTYNIMINATKNSGDLSGTWKMYKSMLEDGVKPDVWTYNTLLDILISKLSPTQDNTNRKRDLNAATEEQIEEYMPQIETLLQEMKSRGIRPDVVTYGKLIHQYVILRDMEHAETMFHDMLKSGITPNGFVFNTLMNGFTMFDDMEKALELFRRMPKYGVGPDATTFTTLIKGYANTKQFTLARDFANSLQQRTPKISLDQYCFHTLIQLAQKSHRPGMALDFFEMMRGRGMEPDKVTFTILIEALSREFAQTVSPSSKTKSGIWGRDRRTTTGNRQAESTAEAVESLLGVIQQDKFPLKPSEVTTVISAYFRLGRPLAAIEFFKTSFWQGNPKLNTTNCGAMFNGLLAQEYRGRYDGIVLNLYSLMLTSTKEIIRAEEEDRRRSLASVNEEPQSHKSPGAGDSQEMKDCRTSWSSSLPMSSSSSRNAMLKRSETKSSYVLSSDLPALDLILINILFQAFYKRNNWKIVLQLWQDLESVGAEKLYPFEMPLEFLGWAAQAYHMTSRRESSTSPSRTEVEDPGNDSYSQHQQEEAKSRAEMAKKLLRRLWGSHPRMGATWSTKIYGYNMFKTYTPSNSSSSPPPSLKTTATSRASPHPSSLLLSYLSDHTDERNHRHVDRDMNESKDDKEDERS</sequence>
<feature type="region of interest" description="Disordered" evidence="3">
    <location>
        <begin position="1007"/>
        <end position="1066"/>
    </location>
</feature>
<gene>
    <name evidence="4" type="ORF">BGZ65_004331</name>
</gene>
<feature type="region of interest" description="Disordered" evidence="3">
    <location>
        <begin position="817"/>
        <end position="862"/>
    </location>
</feature>
<dbReference type="Pfam" id="PF01535">
    <property type="entry name" value="PPR"/>
    <property type="match status" value="3"/>
</dbReference>
<evidence type="ECO:0000256" key="2">
    <source>
        <dbReference type="PROSITE-ProRule" id="PRU00708"/>
    </source>
</evidence>
<evidence type="ECO:0008006" key="6">
    <source>
        <dbReference type="Google" id="ProtNLM"/>
    </source>
</evidence>
<evidence type="ECO:0000256" key="1">
    <source>
        <dbReference type="ARBA" id="ARBA00022737"/>
    </source>
</evidence>
<dbReference type="PANTHER" id="PTHR47941">
    <property type="entry name" value="PENTATRICOPEPTIDE REPEAT-CONTAINING PROTEIN 3, MITOCHONDRIAL"/>
    <property type="match status" value="1"/>
</dbReference>
<accession>A0A9P6M8Y8</accession>
<dbReference type="Pfam" id="PF13041">
    <property type="entry name" value="PPR_2"/>
    <property type="match status" value="4"/>
</dbReference>
<feature type="compositionally biased region" description="Low complexity" evidence="3">
    <location>
        <begin position="846"/>
        <end position="858"/>
    </location>
</feature>
<dbReference type="Pfam" id="PF13812">
    <property type="entry name" value="PPR_3"/>
    <property type="match status" value="1"/>
</dbReference>
<organism evidence="4 5">
    <name type="scientific">Modicella reniformis</name>
    <dbReference type="NCBI Taxonomy" id="1440133"/>
    <lineage>
        <taxon>Eukaryota</taxon>
        <taxon>Fungi</taxon>
        <taxon>Fungi incertae sedis</taxon>
        <taxon>Mucoromycota</taxon>
        <taxon>Mortierellomycotina</taxon>
        <taxon>Mortierellomycetes</taxon>
        <taxon>Mortierellales</taxon>
        <taxon>Mortierellaceae</taxon>
        <taxon>Modicella</taxon>
    </lineage>
</organism>
<feature type="repeat" description="PPR" evidence="2">
    <location>
        <begin position="561"/>
        <end position="595"/>
    </location>
</feature>
<dbReference type="NCBIfam" id="TIGR00756">
    <property type="entry name" value="PPR"/>
    <property type="match status" value="5"/>
</dbReference>
<feature type="compositionally biased region" description="Basic and acidic residues" evidence="3">
    <location>
        <begin position="1040"/>
        <end position="1066"/>
    </location>
</feature>
<dbReference type="InterPro" id="IPR002885">
    <property type="entry name" value="PPR_rpt"/>
</dbReference>
<keyword evidence="5" id="KW-1185">Reference proteome</keyword>
<name>A0A9P6M8Y8_9FUNG</name>
<feature type="region of interest" description="Disordered" evidence="3">
    <location>
        <begin position="938"/>
        <end position="970"/>
    </location>
</feature>
<feature type="repeat" description="PPR" evidence="2">
    <location>
        <begin position="184"/>
        <end position="218"/>
    </location>
</feature>
<dbReference type="AlphaFoldDB" id="A0A9P6M8Y8"/>
<keyword evidence="1" id="KW-0677">Repeat</keyword>
<protein>
    <recommendedName>
        <fullName evidence="6">Pentacotripeptide-repeat region of PRORP domain-containing protein</fullName>
    </recommendedName>
</protein>
<evidence type="ECO:0000256" key="3">
    <source>
        <dbReference type="SAM" id="MobiDB-lite"/>
    </source>
</evidence>
<feature type="repeat" description="PPR" evidence="2">
    <location>
        <begin position="363"/>
        <end position="397"/>
    </location>
</feature>
<comment type="caution">
    <text evidence="4">The sequence shown here is derived from an EMBL/GenBank/DDBJ whole genome shotgun (WGS) entry which is preliminary data.</text>
</comment>
<feature type="repeat" description="PPR" evidence="2">
    <location>
        <begin position="633"/>
        <end position="667"/>
    </location>
</feature>
<feature type="repeat" description="PPR" evidence="2">
    <location>
        <begin position="433"/>
        <end position="467"/>
    </location>
</feature>
<feature type="compositionally biased region" description="Low complexity" evidence="3">
    <location>
        <begin position="1007"/>
        <end position="1024"/>
    </location>
</feature>
<evidence type="ECO:0000313" key="4">
    <source>
        <dbReference type="EMBL" id="KAF9981092.1"/>
    </source>
</evidence>
<feature type="region of interest" description="Disordered" evidence="3">
    <location>
        <begin position="690"/>
        <end position="711"/>
    </location>
</feature>